<dbReference type="SUPFAM" id="SSF51695">
    <property type="entry name" value="PLC-like phosphodiesterases"/>
    <property type="match status" value="1"/>
</dbReference>
<dbReference type="PROSITE" id="PS51704">
    <property type="entry name" value="GP_PDE"/>
    <property type="match status" value="1"/>
</dbReference>
<dbReference type="GO" id="GO:0006629">
    <property type="term" value="P:lipid metabolic process"/>
    <property type="evidence" value="ECO:0007669"/>
    <property type="project" value="InterPro"/>
</dbReference>
<sequence length="258" mass="26807">MLHPFFAEGPKPRIFGHRGYVSESAAAQGVAENSRAAIAAALGAGADLIESDCQLTADGTVVLFHDSTLQRTLGDPRRISSVSQAELASLMADRGGLLTLEEALSEFPGTRFNIDMKSAEVATPAGALIGALGPERVLVGSFSDRLRLEALAAADAAGGRPATGAGQTATVKVLAAVAMRSSSLLDRAFAGLDALQIPVRQGPVRVLSPGLLRAAHARGVEVHIWTVNEATQMRELVELGVDGIITDRTDLAVAALRP</sequence>
<evidence type="ECO:0000313" key="3">
    <source>
        <dbReference type="Proteomes" id="UP000319094"/>
    </source>
</evidence>
<name>A0A542Y2A8_9MICO</name>
<dbReference type="PANTHER" id="PTHR46211">
    <property type="entry name" value="GLYCEROPHOSPHORYL DIESTER PHOSPHODIESTERASE"/>
    <property type="match status" value="1"/>
</dbReference>
<keyword evidence="3" id="KW-1185">Reference proteome</keyword>
<dbReference type="AlphaFoldDB" id="A0A542Y2A8"/>
<organism evidence="2 3">
    <name type="scientific">Leucobacter komagatae</name>
    <dbReference type="NCBI Taxonomy" id="55969"/>
    <lineage>
        <taxon>Bacteria</taxon>
        <taxon>Bacillati</taxon>
        <taxon>Actinomycetota</taxon>
        <taxon>Actinomycetes</taxon>
        <taxon>Micrococcales</taxon>
        <taxon>Microbacteriaceae</taxon>
        <taxon>Leucobacter</taxon>
    </lineage>
</organism>
<dbReference type="GO" id="GO:0008081">
    <property type="term" value="F:phosphoric diester hydrolase activity"/>
    <property type="evidence" value="ECO:0007669"/>
    <property type="project" value="InterPro"/>
</dbReference>
<evidence type="ECO:0000259" key="1">
    <source>
        <dbReference type="PROSITE" id="PS51704"/>
    </source>
</evidence>
<dbReference type="PANTHER" id="PTHR46211:SF14">
    <property type="entry name" value="GLYCEROPHOSPHODIESTER PHOSPHODIESTERASE"/>
    <property type="match status" value="1"/>
</dbReference>
<proteinExistence type="predicted"/>
<dbReference type="InterPro" id="IPR030395">
    <property type="entry name" value="GP_PDE_dom"/>
</dbReference>
<dbReference type="EMBL" id="VFON01000001">
    <property type="protein sequence ID" value="TQL42208.1"/>
    <property type="molecule type" value="Genomic_DNA"/>
</dbReference>
<dbReference type="Pfam" id="PF03009">
    <property type="entry name" value="GDPD"/>
    <property type="match status" value="1"/>
</dbReference>
<reference evidence="2 3" key="1">
    <citation type="submission" date="2019-06" db="EMBL/GenBank/DDBJ databases">
        <title>Sequencing the genomes of 1000 actinobacteria strains.</title>
        <authorList>
            <person name="Klenk H.-P."/>
        </authorList>
    </citation>
    <scope>NUCLEOTIDE SEQUENCE [LARGE SCALE GENOMIC DNA]</scope>
    <source>
        <strain evidence="2 3">DSM 8803</strain>
    </source>
</reference>
<dbReference type="Proteomes" id="UP000319094">
    <property type="component" value="Unassembled WGS sequence"/>
</dbReference>
<gene>
    <name evidence="2" type="ORF">FB468_0190</name>
</gene>
<dbReference type="InterPro" id="IPR017946">
    <property type="entry name" value="PLC-like_Pdiesterase_TIM-brl"/>
</dbReference>
<evidence type="ECO:0000313" key="2">
    <source>
        <dbReference type="EMBL" id="TQL42208.1"/>
    </source>
</evidence>
<feature type="domain" description="GP-PDE" evidence="1">
    <location>
        <begin position="12"/>
        <end position="256"/>
    </location>
</feature>
<protein>
    <submittedName>
        <fullName evidence="2">Glycerophosphoryl diester phosphodiesterase</fullName>
    </submittedName>
</protein>
<dbReference type="Gene3D" id="3.20.20.190">
    <property type="entry name" value="Phosphatidylinositol (PI) phosphodiesterase"/>
    <property type="match status" value="1"/>
</dbReference>
<accession>A0A542Y2A8</accession>
<comment type="caution">
    <text evidence="2">The sequence shown here is derived from an EMBL/GenBank/DDBJ whole genome shotgun (WGS) entry which is preliminary data.</text>
</comment>
<dbReference type="RefSeq" id="WP_141885698.1">
    <property type="nucleotide sequence ID" value="NZ_BAAAUY010000023.1"/>
</dbReference>
<dbReference type="OrthoDB" id="5241788at2"/>